<feature type="transmembrane region" description="Helical" evidence="2">
    <location>
        <begin position="605"/>
        <end position="629"/>
    </location>
</feature>
<sequence length="681" mass="73117">MAASLEKGRSPSAVRLGETEGTAVDSRLPKRERDGCSESNSAALCSTGVSCPRVEDTPASMNGEGAGERAKSPVCLGKRSASGEPLASVYASDMPSGGGEGSMETVETNSTKTALASGSSLRAAPPAHVSFAVCTAADGQRGETSPPLDGRRANEQAAAPASSVSMCHELGYESRQICTKGLDFTLHGRDWRQVFACSRFDFFDPFSLLLLRLFFALSLLSIFIWISMMSDTPYVFFTMWANFLATVHAVVATVCSIAALPSILRSARERRTQESFMHHDSVSCTVGDARDAKDAGVAQRSGGTAAEAARHRPWWKQVFSLRARTRQAYACLLNDPELCHDGVLFDSKAASASAPLRGTSSQTTATEAESAVESFHVSNFLVHASRDSPASAGKKDAGRLSSGSRSTREESPTLGSPCPVRQPHGEGKPGALGEEGKCAGEGRTLGAGYGDGNSHVERVRQEVRVPTPQPEGSRTAAPAERRSEDAASPSCSQRFLTFLLFTIWMVATVAALTCVFVFWCVLVPFGEFFRSPSSVLEHSVCLVSAFLITYTGRVPFLVYHFWVFLLVSFAYCVMSAIVYAVPLTVGDKVGYVYSIFNFPAKPVQAWLSLAVLSIVGAAFACLVVWSLCWKTNLLFDPARRQWSASRPGTASPAPQAVMLSDKTDRVLPGARVCEEEIHWTS</sequence>
<reference evidence="3" key="1">
    <citation type="submission" date="2011-02" db="EMBL/GenBank/DDBJ databases">
        <authorList>
            <person name="Aslett M."/>
        </authorList>
    </citation>
    <scope>NUCLEOTIDE SEQUENCE</scope>
    <source>
        <strain evidence="3">Liverpool</strain>
    </source>
</reference>
<dbReference type="PANTHER" id="PTHR12242">
    <property type="entry name" value="OS02G0130600 PROTEIN-RELATED"/>
    <property type="match status" value="1"/>
</dbReference>
<evidence type="ECO:0000313" key="5">
    <source>
        <dbReference type="Proteomes" id="UP000007494"/>
    </source>
</evidence>
<dbReference type="VEuPathDB" id="ToxoDB:NCLIV_047200"/>
<dbReference type="GeneID" id="13442219"/>
<evidence type="ECO:0008006" key="6">
    <source>
        <dbReference type="Google" id="ProtNLM"/>
    </source>
</evidence>
<accession>F0VM10</accession>
<reference evidence="5" key="3">
    <citation type="journal article" date="2012" name="PLoS Pathog.">
        <title>Comparative genomics of the apicomplexan parasites Toxoplasma gondii and Neospora caninum: Coccidia differing in host range and transmission strategy.</title>
        <authorList>
            <person name="Reid A.J."/>
            <person name="Vermont S.J."/>
            <person name="Cotton J.A."/>
            <person name="Harris D."/>
            <person name="Hill-Cawthorne G.A."/>
            <person name="Konen-Waisman S."/>
            <person name="Latham S.M."/>
            <person name="Mourier T."/>
            <person name="Norton R."/>
            <person name="Quail M.A."/>
            <person name="Sanders M."/>
            <person name="Shanmugam D."/>
            <person name="Sohal A."/>
            <person name="Wasmuth J.D."/>
            <person name="Brunk B."/>
            <person name="Grigg M.E."/>
            <person name="Howard J.C."/>
            <person name="Parkinson J."/>
            <person name="Roos D.S."/>
            <person name="Trees A.J."/>
            <person name="Berriman M."/>
            <person name="Pain A."/>
            <person name="Wastling J.M."/>
        </authorList>
    </citation>
    <scope>NUCLEOTIDE SEQUENCE [LARGE SCALE GENOMIC DNA]</scope>
    <source>
        <strain evidence="5">Liverpool</strain>
    </source>
</reference>
<evidence type="ECO:0000256" key="2">
    <source>
        <dbReference type="SAM" id="Phobius"/>
    </source>
</evidence>
<name>F0VM10_NEOCL</name>
<gene>
    <name evidence="4" type="ORF">BN1204_047200</name>
    <name evidence="3" type="ORF">NCLIV_047200</name>
</gene>
<reference evidence="4" key="4">
    <citation type="journal article" date="2015" name="PLoS ONE">
        <title>Comprehensive Evaluation of Toxoplasma gondii VEG and Neospora caninum LIV Genomes with Tachyzoite Stage Transcriptome and Proteome Defines Novel Transcript Features.</title>
        <authorList>
            <person name="Ramaprasad A."/>
            <person name="Mourier T."/>
            <person name="Naeem R."/>
            <person name="Malas T.B."/>
            <person name="Moussa E."/>
            <person name="Panigrahi A."/>
            <person name="Vermont S.J."/>
            <person name="Otto T.D."/>
            <person name="Wastling J."/>
            <person name="Pain A."/>
        </authorList>
    </citation>
    <scope>NUCLEOTIDE SEQUENCE</scope>
    <source>
        <strain evidence="4">Liverpool</strain>
    </source>
</reference>
<protein>
    <recommendedName>
        <fullName evidence="6">Transmembrane protein</fullName>
    </recommendedName>
</protein>
<dbReference type="Proteomes" id="UP000007494">
    <property type="component" value="Chromosome X"/>
</dbReference>
<dbReference type="AlphaFoldDB" id="F0VM10"/>
<keyword evidence="2" id="KW-1133">Transmembrane helix</keyword>
<feature type="transmembrane region" description="Helical" evidence="2">
    <location>
        <begin position="240"/>
        <end position="264"/>
    </location>
</feature>
<feature type="compositionally biased region" description="Basic and acidic residues" evidence="1">
    <location>
        <begin position="27"/>
        <end position="36"/>
    </location>
</feature>
<keyword evidence="2" id="KW-0472">Membrane</keyword>
<feature type="region of interest" description="Disordered" evidence="1">
    <location>
        <begin position="1"/>
        <end position="41"/>
    </location>
</feature>
<reference evidence="3" key="2">
    <citation type="submission" date="2011-03" db="EMBL/GenBank/DDBJ databases">
        <title>Comparative genomics and transcriptomics of Neospora caninum and Toxoplasma gondii.</title>
        <authorList>
            <person name="Reid A.J."/>
            <person name="Sohal A."/>
            <person name="Harris D."/>
            <person name="Quail M."/>
            <person name="Sanders M."/>
            <person name="Berriman M."/>
            <person name="Wastling J.M."/>
            <person name="Pain A."/>
        </authorList>
    </citation>
    <scope>NUCLEOTIDE SEQUENCE</scope>
    <source>
        <strain evidence="3">Liverpool</strain>
    </source>
</reference>
<keyword evidence="5" id="KW-1185">Reference proteome</keyword>
<evidence type="ECO:0000313" key="4">
    <source>
        <dbReference type="EMBL" id="CEL68994.1"/>
    </source>
</evidence>
<feature type="transmembrane region" description="Helical" evidence="2">
    <location>
        <begin position="531"/>
        <end position="550"/>
    </location>
</feature>
<organism evidence="3 5">
    <name type="scientific">Neospora caninum (strain Liverpool)</name>
    <dbReference type="NCBI Taxonomy" id="572307"/>
    <lineage>
        <taxon>Eukaryota</taxon>
        <taxon>Sar</taxon>
        <taxon>Alveolata</taxon>
        <taxon>Apicomplexa</taxon>
        <taxon>Conoidasida</taxon>
        <taxon>Coccidia</taxon>
        <taxon>Eucoccidiorida</taxon>
        <taxon>Eimeriorina</taxon>
        <taxon>Sarcocystidae</taxon>
        <taxon>Neospora</taxon>
    </lineage>
</organism>
<evidence type="ECO:0000313" key="3">
    <source>
        <dbReference type="EMBL" id="CBZ54288.1"/>
    </source>
</evidence>
<dbReference type="GO" id="GO:0016020">
    <property type="term" value="C:membrane"/>
    <property type="evidence" value="ECO:0007669"/>
    <property type="project" value="TreeGrafter"/>
</dbReference>
<dbReference type="EMBL" id="LN714485">
    <property type="protein sequence ID" value="CEL68994.1"/>
    <property type="molecule type" value="Genomic_DNA"/>
</dbReference>
<evidence type="ECO:0000256" key="1">
    <source>
        <dbReference type="SAM" id="MobiDB-lite"/>
    </source>
</evidence>
<feature type="compositionally biased region" description="Basic and acidic residues" evidence="1">
    <location>
        <begin position="454"/>
        <end position="463"/>
    </location>
</feature>
<feature type="transmembrane region" description="Helical" evidence="2">
    <location>
        <begin position="498"/>
        <end position="525"/>
    </location>
</feature>
<proteinExistence type="predicted"/>
<dbReference type="InParanoid" id="F0VM10"/>
<dbReference type="OrthoDB" id="10605824at2759"/>
<keyword evidence="2" id="KW-0812">Transmembrane</keyword>
<dbReference type="RefSeq" id="XP_003884319.1">
    <property type="nucleotide sequence ID" value="XM_003884270.1"/>
</dbReference>
<dbReference type="EMBL" id="FR823391">
    <property type="protein sequence ID" value="CBZ54288.1"/>
    <property type="molecule type" value="Genomic_DNA"/>
</dbReference>
<feature type="transmembrane region" description="Helical" evidence="2">
    <location>
        <begin position="562"/>
        <end position="585"/>
    </location>
</feature>
<feature type="transmembrane region" description="Helical" evidence="2">
    <location>
        <begin position="209"/>
        <end position="228"/>
    </location>
</feature>
<dbReference type="eggNOG" id="ENOG502TMQW">
    <property type="taxonomic scope" value="Eukaryota"/>
</dbReference>
<feature type="region of interest" description="Disordered" evidence="1">
    <location>
        <begin position="386"/>
        <end position="485"/>
    </location>
</feature>